<dbReference type="SUPFAM" id="SSF51735">
    <property type="entry name" value="NAD(P)-binding Rossmann-fold domains"/>
    <property type="match status" value="1"/>
</dbReference>
<evidence type="ECO:0000256" key="2">
    <source>
        <dbReference type="ARBA" id="ARBA00004947"/>
    </source>
</evidence>
<reference evidence="7 8" key="1">
    <citation type="journal article" date="2023" name="Life. Sci Alliance">
        <title>Evolutionary insights into 3D genome organization and epigenetic landscape of Vigna mungo.</title>
        <authorList>
            <person name="Junaid A."/>
            <person name="Singh B."/>
            <person name="Bhatia S."/>
        </authorList>
    </citation>
    <scope>NUCLEOTIDE SEQUENCE [LARGE SCALE GENOMIC DNA]</scope>
    <source>
        <strain evidence="7">Urdbean</strain>
    </source>
</reference>
<protein>
    <recommendedName>
        <fullName evidence="3">UDP-glucose 4-epimerase</fullName>
        <ecNumber evidence="3">5.1.3.2</ecNumber>
    </recommendedName>
</protein>
<organism evidence="7 8">
    <name type="scientific">Vigna mungo</name>
    <name type="common">Black gram</name>
    <name type="synonym">Phaseolus mungo</name>
    <dbReference type="NCBI Taxonomy" id="3915"/>
    <lineage>
        <taxon>Eukaryota</taxon>
        <taxon>Viridiplantae</taxon>
        <taxon>Streptophyta</taxon>
        <taxon>Embryophyta</taxon>
        <taxon>Tracheophyta</taxon>
        <taxon>Spermatophyta</taxon>
        <taxon>Magnoliopsida</taxon>
        <taxon>eudicotyledons</taxon>
        <taxon>Gunneridae</taxon>
        <taxon>Pentapetalae</taxon>
        <taxon>rosids</taxon>
        <taxon>fabids</taxon>
        <taxon>Fabales</taxon>
        <taxon>Fabaceae</taxon>
        <taxon>Papilionoideae</taxon>
        <taxon>50 kb inversion clade</taxon>
        <taxon>NPAAA clade</taxon>
        <taxon>indigoferoid/millettioid clade</taxon>
        <taxon>Phaseoleae</taxon>
        <taxon>Vigna</taxon>
    </lineage>
</organism>
<dbReference type="InterPro" id="IPR036291">
    <property type="entry name" value="NAD(P)-bd_dom_sf"/>
</dbReference>
<dbReference type="EMBL" id="CP144698">
    <property type="protein sequence ID" value="WVZ17014.1"/>
    <property type="molecule type" value="Genomic_DNA"/>
</dbReference>
<dbReference type="EC" id="5.1.3.2" evidence="3"/>
<evidence type="ECO:0000259" key="6">
    <source>
        <dbReference type="Pfam" id="PF16363"/>
    </source>
</evidence>
<dbReference type="Proteomes" id="UP001374535">
    <property type="component" value="Chromosome 3"/>
</dbReference>
<evidence type="ECO:0000256" key="4">
    <source>
        <dbReference type="ARBA" id="ARBA00023144"/>
    </source>
</evidence>
<evidence type="ECO:0000256" key="5">
    <source>
        <dbReference type="ARBA" id="ARBA00023277"/>
    </source>
</evidence>
<accession>A0AAQ3S622</accession>
<keyword evidence="4" id="KW-0299">Galactose metabolism</keyword>
<evidence type="ECO:0000313" key="8">
    <source>
        <dbReference type="Proteomes" id="UP001374535"/>
    </source>
</evidence>
<dbReference type="PANTHER" id="PTHR43725">
    <property type="entry name" value="UDP-GLUCOSE 4-EPIMERASE"/>
    <property type="match status" value="1"/>
</dbReference>
<evidence type="ECO:0000256" key="1">
    <source>
        <dbReference type="ARBA" id="ARBA00000083"/>
    </source>
</evidence>
<dbReference type="Pfam" id="PF16363">
    <property type="entry name" value="GDP_Man_Dehyd"/>
    <property type="match status" value="1"/>
</dbReference>
<gene>
    <name evidence="7" type="ORF">V8G54_009996</name>
</gene>
<feature type="domain" description="NAD(P)-binding" evidence="6">
    <location>
        <begin position="3"/>
        <end position="108"/>
    </location>
</feature>
<dbReference type="Gene3D" id="3.90.25.10">
    <property type="entry name" value="UDP-galactose 4-epimerase, domain 1"/>
    <property type="match status" value="1"/>
</dbReference>
<dbReference type="AlphaFoldDB" id="A0AAQ3S622"/>
<dbReference type="GO" id="GO:0005996">
    <property type="term" value="P:monosaccharide metabolic process"/>
    <property type="evidence" value="ECO:0007669"/>
    <property type="project" value="TreeGrafter"/>
</dbReference>
<dbReference type="InterPro" id="IPR016040">
    <property type="entry name" value="NAD(P)-bd_dom"/>
</dbReference>
<dbReference type="Gene3D" id="3.40.50.720">
    <property type="entry name" value="NAD(P)-binding Rossmann-like Domain"/>
    <property type="match status" value="2"/>
</dbReference>
<dbReference type="GO" id="GO:0003978">
    <property type="term" value="F:UDP-glucose 4-epimerase activity"/>
    <property type="evidence" value="ECO:0007669"/>
    <property type="project" value="UniProtKB-EC"/>
</dbReference>
<keyword evidence="8" id="KW-1185">Reference proteome</keyword>
<dbReference type="GO" id="GO:0005829">
    <property type="term" value="C:cytosol"/>
    <property type="evidence" value="ECO:0007669"/>
    <property type="project" value="TreeGrafter"/>
</dbReference>
<dbReference type="PANTHER" id="PTHR43725:SF15">
    <property type="entry name" value="BIFUNCTIONAL UDP-GLUCOSE 4-EPIMERASE AND UDP-XYLOSE 4-EPIMERASE 1"/>
    <property type="match status" value="1"/>
</dbReference>
<comment type="pathway">
    <text evidence="2">Carbohydrate metabolism; galactose metabolism.</text>
</comment>
<name>A0AAQ3S622_VIGMU</name>
<proteinExistence type="predicted"/>
<evidence type="ECO:0000256" key="3">
    <source>
        <dbReference type="ARBA" id="ARBA00013189"/>
    </source>
</evidence>
<evidence type="ECO:0000313" key="7">
    <source>
        <dbReference type="EMBL" id="WVZ17014.1"/>
    </source>
</evidence>
<keyword evidence="5" id="KW-0119">Carbohydrate metabolism</keyword>
<sequence>MNHAVLQLLKQGFRITIIDNLDNSVIEAVRRVRSLVGPHLSNNFIFCHDDLRNPNDLEPLFSQTKFDVVIHFAGLKGVRESVAKPRRYYDNNVVGTINLFQAMAKFNCLWSTSSNQLFQRAEGDWQIILLRYFNPVGTHESGQIGEDPRGWHPEEWLQIVGIAEVAMTEDEVVGKVRTNKTTNPVKGFNDGVVDIVDYGKIR</sequence>
<comment type="catalytic activity">
    <reaction evidence="1">
        <text>UDP-alpha-D-glucose = UDP-alpha-D-galactose</text>
        <dbReference type="Rhea" id="RHEA:22168"/>
        <dbReference type="ChEBI" id="CHEBI:58885"/>
        <dbReference type="ChEBI" id="CHEBI:66914"/>
        <dbReference type="EC" id="5.1.3.2"/>
    </reaction>
</comment>